<dbReference type="Pfam" id="PF10604">
    <property type="entry name" value="Polyketide_cyc2"/>
    <property type="match status" value="1"/>
</dbReference>
<keyword evidence="1" id="KW-0808">Transferase</keyword>
<reference evidence="1 2" key="1">
    <citation type="submission" date="2018-04" db="EMBL/GenBank/DDBJ databases">
        <title>Novel actinobacteria from marine sediment.</title>
        <authorList>
            <person name="Ng Z.Y."/>
            <person name="Tan G.Y.A."/>
        </authorList>
    </citation>
    <scope>NUCLEOTIDE SEQUENCE [LARGE SCALE GENOMIC DNA]</scope>
    <source>
        <strain evidence="1 2">TPS81</strain>
    </source>
</reference>
<dbReference type="EMBL" id="QEIN01000160">
    <property type="protein sequence ID" value="RCV54801.1"/>
    <property type="molecule type" value="Genomic_DNA"/>
</dbReference>
<dbReference type="InterPro" id="IPR023393">
    <property type="entry name" value="START-like_dom_sf"/>
</dbReference>
<sequence length="150" mass="16908">MSHHQVSRSIVIEAPAEQIFDVLASPRRHPLFDGSGSVRGVVAGPERLSLGATFGMEMRMGLPYRMTNRVVEFEDGRLITWRHMGAHRWRWELEPRSDGTTLVTETFDYSYSGTLLYQLVGAPARNARAIEQTLPRLKRLVEEGTADPEG</sequence>
<accession>A0A368T288</accession>
<dbReference type="GO" id="GO:0016740">
    <property type="term" value="F:transferase activity"/>
    <property type="evidence" value="ECO:0007669"/>
    <property type="project" value="UniProtKB-KW"/>
</dbReference>
<dbReference type="AlphaFoldDB" id="A0A368T288"/>
<protein>
    <submittedName>
        <fullName evidence="1">Dimethyladenosine transferase</fullName>
    </submittedName>
</protein>
<gene>
    <name evidence="1" type="ORF">DEF24_18830</name>
</gene>
<dbReference type="SUPFAM" id="SSF55961">
    <property type="entry name" value="Bet v1-like"/>
    <property type="match status" value="1"/>
</dbReference>
<dbReference type="Proteomes" id="UP000253318">
    <property type="component" value="Unassembled WGS sequence"/>
</dbReference>
<dbReference type="OrthoDB" id="6624781at2"/>
<dbReference type="Gene3D" id="3.30.530.20">
    <property type="match status" value="1"/>
</dbReference>
<dbReference type="InterPro" id="IPR019587">
    <property type="entry name" value="Polyketide_cyclase/dehydratase"/>
</dbReference>
<evidence type="ECO:0000313" key="2">
    <source>
        <dbReference type="Proteomes" id="UP000253318"/>
    </source>
</evidence>
<comment type="caution">
    <text evidence="1">The sequence shown here is derived from an EMBL/GenBank/DDBJ whole genome shotgun (WGS) entry which is preliminary data.</text>
</comment>
<dbReference type="RefSeq" id="WP_114400075.1">
    <property type="nucleotide sequence ID" value="NZ_QEIM01000179.1"/>
</dbReference>
<keyword evidence="2" id="KW-1185">Reference proteome</keyword>
<proteinExistence type="predicted"/>
<organism evidence="1 2">
    <name type="scientific">Marinitenerispora sediminis</name>
    <dbReference type="NCBI Taxonomy" id="1931232"/>
    <lineage>
        <taxon>Bacteria</taxon>
        <taxon>Bacillati</taxon>
        <taxon>Actinomycetota</taxon>
        <taxon>Actinomycetes</taxon>
        <taxon>Streptosporangiales</taxon>
        <taxon>Nocardiopsidaceae</taxon>
        <taxon>Marinitenerispora</taxon>
    </lineage>
</organism>
<name>A0A368T288_9ACTN</name>
<evidence type="ECO:0000313" key="1">
    <source>
        <dbReference type="EMBL" id="RCV54801.1"/>
    </source>
</evidence>